<dbReference type="RefSeq" id="WP_073478987.1">
    <property type="nucleotide sequence ID" value="NZ_FQZU01000060.1"/>
</dbReference>
<dbReference type="EMBL" id="FQZU01000060">
    <property type="protein sequence ID" value="SHL32488.1"/>
    <property type="molecule type" value="Genomic_DNA"/>
</dbReference>
<organism evidence="2 3">
    <name type="scientific">Desulfatibacillum alkenivorans DSM 16219</name>
    <dbReference type="NCBI Taxonomy" id="1121393"/>
    <lineage>
        <taxon>Bacteria</taxon>
        <taxon>Pseudomonadati</taxon>
        <taxon>Thermodesulfobacteriota</taxon>
        <taxon>Desulfobacteria</taxon>
        <taxon>Desulfobacterales</taxon>
        <taxon>Desulfatibacillaceae</taxon>
        <taxon>Desulfatibacillum</taxon>
    </lineage>
</organism>
<accession>A0A1M6ZPN2</accession>
<keyword evidence="1" id="KW-0732">Signal</keyword>
<gene>
    <name evidence="2" type="ORF">SAMN02745216_05016</name>
</gene>
<keyword evidence="3" id="KW-1185">Reference proteome</keyword>
<feature type="signal peptide" evidence="1">
    <location>
        <begin position="1"/>
        <end position="21"/>
    </location>
</feature>
<evidence type="ECO:0000256" key="1">
    <source>
        <dbReference type="SAM" id="SignalP"/>
    </source>
</evidence>
<proteinExistence type="predicted"/>
<evidence type="ECO:0008006" key="4">
    <source>
        <dbReference type="Google" id="ProtNLM"/>
    </source>
</evidence>
<protein>
    <recommendedName>
        <fullName evidence="4">Fibronectin type-III domain-containing protein</fullName>
    </recommendedName>
</protein>
<evidence type="ECO:0000313" key="3">
    <source>
        <dbReference type="Proteomes" id="UP000183994"/>
    </source>
</evidence>
<reference evidence="3" key="1">
    <citation type="submission" date="2016-11" db="EMBL/GenBank/DDBJ databases">
        <authorList>
            <person name="Varghese N."/>
            <person name="Submissions S."/>
        </authorList>
    </citation>
    <scope>NUCLEOTIDE SEQUENCE [LARGE SCALE GENOMIC DNA]</scope>
    <source>
        <strain evidence="3">DSM 16219</strain>
    </source>
</reference>
<dbReference type="OrthoDB" id="9872666at2"/>
<evidence type="ECO:0000313" key="2">
    <source>
        <dbReference type="EMBL" id="SHL32488.1"/>
    </source>
</evidence>
<sequence>MKKICCIVAAVMILAAGQAVAEPGVCLLDVTPGGFDVLWQANPDGEPSLTVYTDSAGTIEAGDEVIVQAFPLGGGDPQASDAYEAMSAKYAFREKAKALGLYKIRVSGLKPDTGYYFTAAIAYESGETLTYPETGTRSVKTPKAAGFAVITPVLTVRLDDGSGTLDAEGYVASAFCPQTRHGVSAYVGDGAQDDTVSLNLSNVFGEDGVNWTPEGEKELILVVLRGTDGPPVWAAIAMQFDQEFAVAETQSLALETTNQGREIYEAGLSLRVLASNLDQPCACSISDPGQDGIQPKDILHLLQQAAGY</sequence>
<feature type="chain" id="PRO_5012726047" description="Fibronectin type-III domain-containing protein" evidence="1">
    <location>
        <begin position="22"/>
        <end position="308"/>
    </location>
</feature>
<dbReference type="STRING" id="1121393.SAMN02745216_05016"/>
<name>A0A1M6ZPN2_9BACT</name>
<dbReference type="AlphaFoldDB" id="A0A1M6ZPN2"/>
<dbReference type="Proteomes" id="UP000183994">
    <property type="component" value="Unassembled WGS sequence"/>
</dbReference>